<dbReference type="InterPro" id="IPR036047">
    <property type="entry name" value="F-box-like_dom_sf"/>
</dbReference>
<dbReference type="SUPFAM" id="SSF81383">
    <property type="entry name" value="F-box domain"/>
    <property type="match status" value="1"/>
</dbReference>
<name>A0ABM0P9M2_PRUMU</name>
<keyword evidence="2" id="KW-1185">Reference proteome</keyword>
<dbReference type="PANTHER" id="PTHR31639">
    <property type="entry name" value="F-BOX PROTEIN-LIKE"/>
    <property type="match status" value="1"/>
</dbReference>
<dbReference type="Pfam" id="PF08387">
    <property type="entry name" value="FBD"/>
    <property type="match status" value="1"/>
</dbReference>
<protein>
    <submittedName>
        <fullName evidence="3">FBD-associated F-box protein At5g50270</fullName>
    </submittedName>
</protein>
<dbReference type="InterPro" id="IPR006566">
    <property type="entry name" value="FBD"/>
</dbReference>
<evidence type="ECO:0000313" key="3">
    <source>
        <dbReference type="RefSeq" id="XP_008236342.1"/>
    </source>
</evidence>
<dbReference type="RefSeq" id="XP_008236342.1">
    <property type="nucleotide sequence ID" value="XM_008238120.1"/>
</dbReference>
<dbReference type="SMART" id="SM00579">
    <property type="entry name" value="FBD"/>
    <property type="match status" value="1"/>
</dbReference>
<sequence>MELDRISNLPSDVIAKLLSHLWVREAVRTSVLSSKWRYRSAMLPHLVFDDQCVSSLEHISFVNIVDHVLLVHIAPIHKFKLSSLGCLPLGILIDGFFVYQETLSKSSYLRFGKGSTIKFLHADQESQAAWSEVKSLYGNRVFPLTQLRLVKISYIYDCKPELDFIRFLLLNSPVLEKMIVKPSSPDDSWELGAQLLRLGRASVHSEIIYLDP</sequence>
<dbReference type="Pfam" id="PF00646">
    <property type="entry name" value="F-box"/>
    <property type="match status" value="1"/>
</dbReference>
<dbReference type="Proteomes" id="UP000694861">
    <property type="component" value="Linkage group LG6"/>
</dbReference>
<organism evidence="2 3">
    <name type="scientific">Prunus mume</name>
    <name type="common">Japanese apricot</name>
    <name type="synonym">Armeniaca mume</name>
    <dbReference type="NCBI Taxonomy" id="102107"/>
    <lineage>
        <taxon>Eukaryota</taxon>
        <taxon>Viridiplantae</taxon>
        <taxon>Streptophyta</taxon>
        <taxon>Embryophyta</taxon>
        <taxon>Tracheophyta</taxon>
        <taxon>Spermatophyta</taxon>
        <taxon>Magnoliopsida</taxon>
        <taxon>eudicotyledons</taxon>
        <taxon>Gunneridae</taxon>
        <taxon>Pentapetalae</taxon>
        <taxon>rosids</taxon>
        <taxon>fabids</taxon>
        <taxon>Rosales</taxon>
        <taxon>Rosaceae</taxon>
        <taxon>Amygdaloideae</taxon>
        <taxon>Amygdaleae</taxon>
        <taxon>Prunus</taxon>
    </lineage>
</organism>
<gene>
    <name evidence="3" type="primary">LOC103335118</name>
</gene>
<dbReference type="InterPro" id="IPR001810">
    <property type="entry name" value="F-box_dom"/>
</dbReference>
<reference evidence="3" key="2">
    <citation type="submission" date="2025-08" db="UniProtKB">
        <authorList>
            <consortium name="RefSeq"/>
        </authorList>
    </citation>
    <scope>IDENTIFICATION</scope>
</reference>
<evidence type="ECO:0000259" key="1">
    <source>
        <dbReference type="SMART" id="SM00579"/>
    </source>
</evidence>
<dbReference type="PANTHER" id="PTHR31639:SF93">
    <property type="entry name" value="F-BOX_FBD_LRR PROTEIN"/>
    <property type="match status" value="1"/>
</dbReference>
<reference evidence="2" key="1">
    <citation type="journal article" date="2012" name="Nat. Commun.">
        <title>The genome of Prunus mume.</title>
        <authorList>
            <person name="Zhang Q."/>
            <person name="Chen W."/>
            <person name="Sun L."/>
            <person name="Zhao F."/>
            <person name="Huang B."/>
            <person name="Yang W."/>
            <person name="Tao Y."/>
            <person name="Wang J."/>
            <person name="Yuan Z."/>
            <person name="Fan G."/>
            <person name="Xing Z."/>
            <person name="Han C."/>
            <person name="Pan H."/>
            <person name="Zhong X."/>
            <person name="Shi W."/>
            <person name="Liang X."/>
            <person name="Du D."/>
            <person name="Sun F."/>
            <person name="Xu Z."/>
            <person name="Hao R."/>
            <person name="Lv T."/>
            <person name="Lv Y."/>
            <person name="Zheng Z."/>
            <person name="Sun M."/>
            <person name="Luo L."/>
            <person name="Cai M."/>
            <person name="Gao Y."/>
            <person name="Wang J."/>
            <person name="Yin Y."/>
            <person name="Xu X."/>
            <person name="Cheng T."/>
            <person name="Wang J."/>
        </authorList>
    </citation>
    <scope>NUCLEOTIDE SEQUENCE [LARGE SCALE GENOMIC DNA]</scope>
</reference>
<evidence type="ECO:0000313" key="2">
    <source>
        <dbReference type="Proteomes" id="UP000694861"/>
    </source>
</evidence>
<dbReference type="GeneID" id="103335118"/>
<proteinExistence type="predicted"/>
<feature type="domain" description="FBD" evidence="1">
    <location>
        <begin position="140"/>
        <end position="210"/>
    </location>
</feature>
<accession>A0ABM0P9M2</accession>